<dbReference type="Proteomes" id="UP000001933">
    <property type="component" value="Chromosome"/>
</dbReference>
<dbReference type="Gene3D" id="3.30.1380.10">
    <property type="match status" value="1"/>
</dbReference>
<dbReference type="InterPro" id="IPR009045">
    <property type="entry name" value="Zn_M74/Hedgehog-like"/>
</dbReference>
<dbReference type="GO" id="GO:0008233">
    <property type="term" value="F:peptidase activity"/>
    <property type="evidence" value="ECO:0007669"/>
    <property type="project" value="InterPro"/>
</dbReference>
<dbReference type="STRING" id="56780.SYN_02608"/>
<protein>
    <submittedName>
        <fullName evidence="2">Hypothetical cytosolic protein</fullName>
    </submittedName>
</protein>
<name>Q2LPY2_SYNAS</name>
<sequence length="183" mass="20351">MNEIAVSDSAMTFREAVSGCPAPEAVLAALCLVNVSYYGFDGRLHGGQLLVHSSVERDIHEIFSLIREARFPLRSVIPIARYDWSDEASMAANNSSAFNYRFIAGTRRLSRHASGLAVDFNPFQNPVVYENGAILPPGALYRPEAPGALTESSPVVQAFLRLGWRWGGLFLHIRDYHHFEKQT</sequence>
<dbReference type="InParanoid" id="Q2LPY2"/>
<dbReference type="HOGENOM" id="CLU_066235_3_1_7"/>
<accession>Q2LPY2</accession>
<feature type="domain" description="Peptidase M15C" evidence="1">
    <location>
        <begin position="105"/>
        <end position="181"/>
    </location>
</feature>
<dbReference type="RefSeq" id="WP_011416367.1">
    <property type="nucleotide sequence ID" value="NC_007759.1"/>
</dbReference>
<dbReference type="Pfam" id="PF13539">
    <property type="entry name" value="Peptidase_M15_4"/>
    <property type="match status" value="1"/>
</dbReference>
<organism evidence="2 3">
    <name type="scientific">Syntrophus aciditrophicus (strain SB)</name>
    <dbReference type="NCBI Taxonomy" id="56780"/>
    <lineage>
        <taxon>Bacteria</taxon>
        <taxon>Pseudomonadati</taxon>
        <taxon>Thermodesulfobacteriota</taxon>
        <taxon>Syntrophia</taxon>
        <taxon>Syntrophales</taxon>
        <taxon>Syntrophaceae</taxon>
        <taxon>Syntrophus</taxon>
    </lineage>
</organism>
<dbReference type="EMBL" id="CP000252">
    <property type="protein sequence ID" value="ABC76333.1"/>
    <property type="molecule type" value="Genomic_DNA"/>
</dbReference>
<dbReference type="OrthoDB" id="9799970at2"/>
<dbReference type="AlphaFoldDB" id="Q2LPY2"/>
<dbReference type="KEGG" id="sat:SYN_02608"/>
<dbReference type="SUPFAM" id="SSF55166">
    <property type="entry name" value="Hedgehog/DD-peptidase"/>
    <property type="match status" value="1"/>
</dbReference>
<dbReference type="eggNOG" id="COG3921">
    <property type="taxonomic scope" value="Bacteria"/>
</dbReference>
<evidence type="ECO:0000313" key="3">
    <source>
        <dbReference type="Proteomes" id="UP000001933"/>
    </source>
</evidence>
<keyword evidence="3" id="KW-1185">Reference proteome</keyword>
<evidence type="ECO:0000259" key="1">
    <source>
        <dbReference type="Pfam" id="PF13539"/>
    </source>
</evidence>
<gene>
    <name evidence="2" type="ORF">SYN_02608</name>
</gene>
<evidence type="ECO:0000313" key="2">
    <source>
        <dbReference type="EMBL" id="ABC76333.1"/>
    </source>
</evidence>
<proteinExistence type="predicted"/>
<dbReference type="InterPro" id="IPR039561">
    <property type="entry name" value="Peptidase_M15C"/>
</dbReference>
<reference evidence="2 3" key="1">
    <citation type="journal article" date="2007" name="Proc. Natl. Acad. Sci. U.S.A.">
        <title>The genome of Syntrophus aciditrophicus: life at the thermodynamic limit of microbial growth.</title>
        <authorList>
            <person name="McInerney M.J."/>
            <person name="Rohlin L."/>
            <person name="Mouttaki H."/>
            <person name="Kim U."/>
            <person name="Krupp R.S."/>
            <person name="Rios-Hernandez L."/>
            <person name="Sieber J."/>
            <person name="Struchtemeyer C.G."/>
            <person name="Bhattacharyya A."/>
            <person name="Campbell J.W."/>
            <person name="Gunsalus R.P."/>
        </authorList>
    </citation>
    <scope>NUCLEOTIDE SEQUENCE [LARGE SCALE GENOMIC DNA]</scope>
    <source>
        <strain evidence="2 3">SB</strain>
    </source>
</reference>